<accession>A0A486XQZ7</accession>
<proteinExistence type="predicted"/>
<sequence>MSITLRKSDSGTYRQTLRIHPHTLYADVGTELGGDNSAPDPHDFYDAALASCKAITVMMYAKRKQLPLDYIDIEITRDNSAEAQGVYVLNVQLKLLGKLTDEQKALLAAIADKCPIHKLMTAATTKVKTSYS</sequence>
<organism evidence="1">
    <name type="scientific">Rheinheimera sp. BAL341</name>
    <dbReference type="NCBI Taxonomy" id="1708203"/>
    <lineage>
        <taxon>Bacteria</taxon>
        <taxon>Pseudomonadati</taxon>
        <taxon>Pseudomonadota</taxon>
        <taxon>Gammaproteobacteria</taxon>
        <taxon>Chromatiales</taxon>
        <taxon>Chromatiaceae</taxon>
        <taxon>Rheinheimera</taxon>
    </lineage>
</organism>
<dbReference type="InterPro" id="IPR015946">
    <property type="entry name" value="KH_dom-like_a/b"/>
</dbReference>
<gene>
    <name evidence="1" type="ORF">BAL341_1809</name>
</gene>
<reference evidence="1" key="1">
    <citation type="submission" date="2019-04" db="EMBL/GenBank/DDBJ databases">
        <authorList>
            <person name="Brambilla D."/>
        </authorList>
    </citation>
    <scope>NUCLEOTIDE SEQUENCE</scope>
    <source>
        <strain evidence="1">BAL1</strain>
    </source>
</reference>
<protein>
    <recommendedName>
        <fullName evidence="2">OsmC family protein</fullName>
    </recommendedName>
</protein>
<name>A0A486XQZ7_9GAMM</name>
<dbReference type="AlphaFoldDB" id="A0A486XQZ7"/>
<dbReference type="PANTHER" id="PTHR39624:SF2">
    <property type="entry name" value="OSMC-LIKE PROTEIN"/>
    <property type="match status" value="1"/>
</dbReference>
<dbReference type="Gene3D" id="3.30.300.20">
    <property type="match status" value="1"/>
</dbReference>
<dbReference type="PANTHER" id="PTHR39624">
    <property type="entry name" value="PROTEIN INVOLVED IN RIMO-MEDIATED BETA-METHYLTHIOLATION OF RIBOSOMAL PROTEIN S12 YCAO"/>
    <property type="match status" value="1"/>
</dbReference>
<dbReference type="InterPro" id="IPR036102">
    <property type="entry name" value="OsmC/Ohrsf"/>
</dbReference>
<evidence type="ECO:0000313" key="1">
    <source>
        <dbReference type="EMBL" id="VHO04254.1"/>
    </source>
</evidence>
<dbReference type="InterPro" id="IPR003718">
    <property type="entry name" value="OsmC/Ohr_fam"/>
</dbReference>
<dbReference type="EMBL" id="CAAJGR010000096">
    <property type="protein sequence ID" value="VHO04254.1"/>
    <property type="molecule type" value="Genomic_DNA"/>
</dbReference>
<dbReference type="Pfam" id="PF02566">
    <property type="entry name" value="OsmC"/>
    <property type="match status" value="1"/>
</dbReference>
<dbReference type="SUPFAM" id="SSF82784">
    <property type="entry name" value="OsmC-like"/>
    <property type="match status" value="1"/>
</dbReference>
<evidence type="ECO:0008006" key="2">
    <source>
        <dbReference type="Google" id="ProtNLM"/>
    </source>
</evidence>